<evidence type="ECO:0000256" key="1">
    <source>
        <dbReference type="SAM" id="MobiDB-lite"/>
    </source>
</evidence>
<comment type="caution">
    <text evidence="3">The sequence shown here is derived from an EMBL/GenBank/DDBJ whole genome shotgun (WGS) entry which is preliminary data.</text>
</comment>
<evidence type="ECO:0000313" key="4">
    <source>
        <dbReference type="Proteomes" id="UP000076837"/>
    </source>
</evidence>
<name>A0A163BWN8_DIDRA</name>
<evidence type="ECO:0000259" key="2">
    <source>
        <dbReference type="Pfam" id="PF24864"/>
    </source>
</evidence>
<dbReference type="Proteomes" id="UP000076837">
    <property type="component" value="Unassembled WGS sequence"/>
</dbReference>
<dbReference type="EMBL" id="JYNV01000225">
    <property type="protein sequence ID" value="KZM22055.1"/>
    <property type="molecule type" value="Genomic_DNA"/>
</dbReference>
<feature type="domain" description="DUF7730" evidence="2">
    <location>
        <begin position="53"/>
        <end position="225"/>
    </location>
</feature>
<gene>
    <name evidence="3" type="ORF">ST47_g6796</name>
</gene>
<dbReference type="InterPro" id="IPR056632">
    <property type="entry name" value="DUF7730"/>
</dbReference>
<dbReference type="PANTHER" id="PTHR38790">
    <property type="entry name" value="2EXR DOMAIN-CONTAINING PROTEIN-RELATED"/>
    <property type="match status" value="1"/>
</dbReference>
<accession>A0A163BWN8</accession>
<feature type="region of interest" description="Disordered" evidence="1">
    <location>
        <begin position="1"/>
        <end position="31"/>
    </location>
</feature>
<protein>
    <recommendedName>
        <fullName evidence="2">DUF7730 domain-containing protein</fullName>
    </recommendedName>
</protein>
<sequence length="298" mass="34550">MASGKRKRDDEAPLVVSNKRQRTSPFDSYVSPHQYDPRMNTLARITIPAQNARSSPLLRLPAELRKQIWQHVYGNARIRVSLPSHNKRAEASHVDLKYTMWEDVFYPLTEMLPRLQLPRTACKQFYSEATAALYASSTFEFDSPHTFRAFALSPHPCVSQIQKLSIPRLEHDWEKALTASLIGRLKSLRGVQLAHTYLHCRATHPLPHAGRDEWKRYWRMIRSFQQHKLEPHITAFRLMVLNVFKQNLLAGEQLPRDILELKPEEAQYQNALRLQANFKAALLHYTPRRLSRRAAGAS</sequence>
<dbReference type="AlphaFoldDB" id="A0A163BWN8"/>
<dbReference type="Pfam" id="PF24864">
    <property type="entry name" value="DUF7730"/>
    <property type="match status" value="1"/>
</dbReference>
<evidence type="ECO:0000313" key="3">
    <source>
        <dbReference type="EMBL" id="KZM22055.1"/>
    </source>
</evidence>
<proteinExistence type="predicted"/>
<dbReference type="PANTHER" id="PTHR38790:SF4">
    <property type="entry name" value="2EXR DOMAIN-CONTAINING PROTEIN"/>
    <property type="match status" value="1"/>
</dbReference>
<organism evidence="3 4">
    <name type="scientific">Didymella rabiei</name>
    <name type="common">Chickpea ascochyta blight fungus</name>
    <name type="synonym">Mycosphaerella rabiei</name>
    <dbReference type="NCBI Taxonomy" id="5454"/>
    <lineage>
        <taxon>Eukaryota</taxon>
        <taxon>Fungi</taxon>
        <taxon>Dikarya</taxon>
        <taxon>Ascomycota</taxon>
        <taxon>Pezizomycotina</taxon>
        <taxon>Dothideomycetes</taxon>
        <taxon>Pleosporomycetidae</taxon>
        <taxon>Pleosporales</taxon>
        <taxon>Pleosporineae</taxon>
        <taxon>Didymellaceae</taxon>
        <taxon>Ascochyta</taxon>
    </lineage>
</organism>
<reference evidence="3 4" key="1">
    <citation type="journal article" date="2016" name="Sci. Rep.">
        <title>Draft genome sequencing and secretome analysis of fungal phytopathogen Ascochyta rabiei provides insight into the necrotrophic effector repertoire.</title>
        <authorList>
            <person name="Verma S."/>
            <person name="Gazara R.K."/>
            <person name="Nizam S."/>
            <person name="Parween S."/>
            <person name="Chattopadhyay D."/>
            <person name="Verma P.K."/>
        </authorList>
    </citation>
    <scope>NUCLEOTIDE SEQUENCE [LARGE SCALE GENOMIC DNA]</scope>
    <source>
        <strain evidence="3 4">ArDII</strain>
    </source>
</reference>
<keyword evidence="4" id="KW-1185">Reference proteome</keyword>